<dbReference type="InterPro" id="IPR000719">
    <property type="entry name" value="Prot_kinase_dom"/>
</dbReference>
<evidence type="ECO:0000256" key="6">
    <source>
        <dbReference type="ARBA" id="ARBA00022741"/>
    </source>
</evidence>
<dbReference type="PROSITE" id="PS50011">
    <property type="entry name" value="PROTEIN_KINASE_DOM"/>
    <property type="match status" value="1"/>
</dbReference>
<dbReference type="Pfam" id="PF12819">
    <property type="entry name" value="Malectin_like"/>
    <property type="match status" value="1"/>
</dbReference>
<dbReference type="Proteomes" id="UP001634393">
    <property type="component" value="Unassembled WGS sequence"/>
</dbReference>
<dbReference type="Gene3D" id="1.10.510.10">
    <property type="entry name" value="Transferase(Phosphotransferase) domain 1"/>
    <property type="match status" value="1"/>
</dbReference>
<evidence type="ECO:0000256" key="4">
    <source>
        <dbReference type="ARBA" id="ARBA00022692"/>
    </source>
</evidence>
<evidence type="ECO:0000256" key="5">
    <source>
        <dbReference type="ARBA" id="ARBA00022729"/>
    </source>
</evidence>
<dbReference type="GO" id="GO:0016020">
    <property type="term" value="C:membrane"/>
    <property type="evidence" value="ECO:0007669"/>
    <property type="project" value="UniProtKB-SubCell"/>
</dbReference>
<comment type="subcellular location">
    <subcellularLocation>
        <location evidence="1">Membrane</location>
        <topology evidence="1">Single-pass type I membrane protein</topology>
    </subcellularLocation>
</comment>
<dbReference type="InterPro" id="IPR017441">
    <property type="entry name" value="Protein_kinase_ATP_BS"/>
</dbReference>
<evidence type="ECO:0000256" key="13">
    <source>
        <dbReference type="SAM" id="Phobius"/>
    </source>
</evidence>
<dbReference type="FunFam" id="1.10.510.10:FF:000058">
    <property type="entry name" value="Receptor-like protein kinase FERONIA"/>
    <property type="match status" value="1"/>
</dbReference>
<dbReference type="FunFam" id="2.60.120.430:FF:000001">
    <property type="entry name" value="Receptor-like protein kinase FERONIA"/>
    <property type="match status" value="1"/>
</dbReference>
<dbReference type="PROSITE" id="PS00107">
    <property type="entry name" value="PROTEIN_KINASE_ATP"/>
    <property type="match status" value="1"/>
</dbReference>
<keyword evidence="7" id="KW-0418">Kinase</keyword>
<organism evidence="15 16">
    <name type="scientific">Penstemon smallii</name>
    <dbReference type="NCBI Taxonomy" id="265156"/>
    <lineage>
        <taxon>Eukaryota</taxon>
        <taxon>Viridiplantae</taxon>
        <taxon>Streptophyta</taxon>
        <taxon>Embryophyta</taxon>
        <taxon>Tracheophyta</taxon>
        <taxon>Spermatophyta</taxon>
        <taxon>Magnoliopsida</taxon>
        <taxon>eudicotyledons</taxon>
        <taxon>Gunneridae</taxon>
        <taxon>Pentapetalae</taxon>
        <taxon>asterids</taxon>
        <taxon>lamiids</taxon>
        <taxon>Lamiales</taxon>
        <taxon>Plantaginaceae</taxon>
        <taxon>Cheloneae</taxon>
        <taxon>Penstemon</taxon>
    </lineage>
</organism>
<evidence type="ECO:0000256" key="10">
    <source>
        <dbReference type="ARBA" id="ARBA00023136"/>
    </source>
</evidence>
<accession>A0ABD3S4Q8</accession>
<evidence type="ECO:0000256" key="2">
    <source>
        <dbReference type="ARBA" id="ARBA00022527"/>
    </source>
</evidence>
<dbReference type="GO" id="GO:0004674">
    <property type="term" value="F:protein serine/threonine kinase activity"/>
    <property type="evidence" value="ECO:0007669"/>
    <property type="project" value="UniProtKB-KW"/>
</dbReference>
<evidence type="ECO:0000256" key="8">
    <source>
        <dbReference type="ARBA" id="ARBA00022840"/>
    </source>
</evidence>
<dbReference type="Gene3D" id="2.60.120.430">
    <property type="entry name" value="Galactose-binding lectin"/>
    <property type="match status" value="2"/>
</dbReference>
<reference evidence="15 16" key="1">
    <citation type="submission" date="2024-12" db="EMBL/GenBank/DDBJ databases">
        <title>The unique morphological basis and parallel evolutionary history of personate flowers in Penstemon.</title>
        <authorList>
            <person name="Depatie T.H."/>
            <person name="Wessinger C.A."/>
        </authorList>
    </citation>
    <scope>NUCLEOTIDE SEQUENCE [LARGE SCALE GENOMIC DNA]</scope>
    <source>
        <strain evidence="15">WTNN_2</strain>
        <tissue evidence="15">Leaf</tissue>
    </source>
</reference>
<evidence type="ECO:0000313" key="15">
    <source>
        <dbReference type="EMBL" id="KAL3819486.1"/>
    </source>
</evidence>
<dbReference type="InterPro" id="IPR011009">
    <property type="entry name" value="Kinase-like_dom_sf"/>
</dbReference>
<dbReference type="PROSITE" id="PS00108">
    <property type="entry name" value="PROTEIN_KINASE_ST"/>
    <property type="match status" value="1"/>
</dbReference>
<feature type="domain" description="Protein kinase" evidence="14">
    <location>
        <begin position="497"/>
        <end position="770"/>
    </location>
</feature>
<evidence type="ECO:0000259" key="14">
    <source>
        <dbReference type="PROSITE" id="PS50011"/>
    </source>
</evidence>
<keyword evidence="8 12" id="KW-0067">ATP-binding</keyword>
<dbReference type="SMART" id="SM00220">
    <property type="entry name" value="S_TKc"/>
    <property type="match status" value="1"/>
</dbReference>
<evidence type="ECO:0000256" key="12">
    <source>
        <dbReference type="PROSITE-ProRule" id="PRU10141"/>
    </source>
</evidence>
<keyword evidence="3" id="KW-0808">Transferase</keyword>
<keyword evidence="10 13" id="KW-0472">Membrane</keyword>
<evidence type="ECO:0000313" key="16">
    <source>
        <dbReference type="Proteomes" id="UP001634393"/>
    </source>
</evidence>
<gene>
    <name evidence="15" type="ORF">ACJIZ3_005391</name>
</gene>
<dbReference type="FunFam" id="3.30.200.20:FF:000039">
    <property type="entry name" value="receptor-like protein kinase FERONIA"/>
    <property type="match status" value="1"/>
</dbReference>
<dbReference type="Pfam" id="PF07714">
    <property type="entry name" value="PK_Tyr_Ser-Thr"/>
    <property type="match status" value="1"/>
</dbReference>
<dbReference type="PANTHER" id="PTHR27003:SF296">
    <property type="entry name" value="PROTEIN KINASE DOMAIN-CONTAINING PROTEIN"/>
    <property type="match status" value="1"/>
</dbReference>
<keyword evidence="4 13" id="KW-0812">Transmembrane</keyword>
<dbReference type="SUPFAM" id="SSF56112">
    <property type="entry name" value="Protein kinase-like (PK-like)"/>
    <property type="match status" value="1"/>
</dbReference>
<comment type="caution">
    <text evidence="15">The sequence shown here is derived from an EMBL/GenBank/DDBJ whole genome shotgun (WGS) entry which is preliminary data.</text>
</comment>
<evidence type="ECO:0000256" key="3">
    <source>
        <dbReference type="ARBA" id="ARBA00022679"/>
    </source>
</evidence>
<evidence type="ECO:0000256" key="1">
    <source>
        <dbReference type="ARBA" id="ARBA00004479"/>
    </source>
</evidence>
<dbReference type="AlphaFoldDB" id="A0ABD3S4Q8"/>
<dbReference type="EMBL" id="JBJXBP010000007">
    <property type="protein sequence ID" value="KAL3819486.1"/>
    <property type="molecule type" value="Genomic_DNA"/>
</dbReference>
<dbReference type="Gene3D" id="3.30.200.20">
    <property type="entry name" value="Phosphorylase Kinase, domain 1"/>
    <property type="match status" value="1"/>
</dbReference>
<keyword evidence="11" id="KW-0325">Glycoprotein</keyword>
<keyword evidence="6 12" id="KW-0547">Nucleotide-binding</keyword>
<dbReference type="FunFam" id="2.60.120.430:FF:000005">
    <property type="entry name" value="Putative receptor-like protein kinase"/>
    <property type="match status" value="1"/>
</dbReference>
<keyword evidence="9 13" id="KW-1133">Transmembrane helix</keyword>
<dbReference type="InterPro" id="IPR008271">
    <property type="entry name" value="Ser/Thr_kinase_AS"/>
</dbReference>
<evidence type="ECO:0000256" key="7">
    <source>
        <dbReference type="ARBA" id="ARBA00022777"/>
    </source>
</evidence>
<dbReference type="InterPro" id="IPR024788">
    <property type="entry name" value="Malectin-like_Carb-bd_dom"/>
</dbReference>
<dbReference type="InterPro" id="IPR045272">
    <property type="entry name" value="ANXUR1/2-like"/>
</dbReference>
<dbReference type="CDD" id="cd14066">
    <property type="entry name" value="STKc_IRAK"/>
    <property type="match status" value="1"/>
</dbReference>
<keyword evidence="5" id="KW-0732">Signal</keyword>
<evidence type="ECO:0000256" key="11">
    <source>
        <dbReference type="ARBA" id="ARBA00023180"/>
    </source>
</evidence>
<keyword evidence="2" id="KW-0723">Serine/threonine-protein kinase</keyword>
<dbReference type="InterPro" id="IPR001245">
    <property type="entry name" value="Ser-Thr/Tyr_kinase_cat_dom"/>
</dbReference>
<protein>
    <recommendedName>
        <fullName evidence="14">Protein kinase domain-containing protein</fullName>
    </recommendedName>
</protein>
<feature type="transmembrane region" description="Helical" evidence="13">
    <location>
        <begin position="407"/>
        <end position="428"/>
    </location>
</feature>
<dbReference type="PANTHER" id="PTHR27003">
    <property type="entry name" value="OS07G0166700 PROTEIN"/>
    <property type="match status" value="1"/>
</dbReference>
<evidence type="ECO:0000256" key="9">
    <source>
        <dbReference type="ARBA" id="ARBA00022989"/>
    </source>
</evidence>
<dbReference type="GO" id="GO:0005524">
    <property type="term" value="F:ATP binding"/>
    <property type="evidence" value="ECO:0007669"/>
    <property type="project" value="UniProtKB-UniRule"/>
</dbReference>
<sequence>MGGVRCIGSLLLVIYLILPSSTYFINVVLAASSSSSSFTPSDNYLINCGSPDNTILDDGRTFKSDPQSASYLSTDEDILTSISPPPPSSSSPLSLTARIFHRESMYRFPIIKPGRHWIRLYFYPLPHPSYNLTSATFTVTTDDIVLLHGFSVKDTTQMVFKEYLINITSDKLTLKFSPMKKSIAYINAIELVSAPQDLFSDSASAISPAGVFNNLNIYALEVAYRLNVGGPLVTPKNDTLSRTWLTDGNFMVFPQSAKTYSVYATADQMADSGVSDPNFNLTWKMSVDPSFSYLIRLHFCDIVSKGLNELYFNIYINEMIGASSLDLSTLTSGLAIPYYKDFVLNASAISNGSVIIQVGPSSNIQSSLPNAILNGLEVMKLSNSAGSLDGLFSSDGTYKGAKHGHSVAMRIAAGFGLALGATALLLLLTRIIGWKKRPNGYEKQKTFSSWLLNTSQCSFMSSKSKSTSTTFSSIINPGLNLGRAFTFSELRVATKNFDEKEVVGVGGFGKVYLGELEGMKLAIKRGNPSSSQGINEFQTEIQLLSKLRHRHLVSLIGYCDEQSEMILVYEYMANGPFRDHLYGSSLPPLSWRQRLEICIGAARGLHYLHTGSTQGIIHRDVKTTNILLDENFVSKVSDFGLSKMGPDSLDQTHVSTAVKGSFGYLDPEYFRRQQLTEKSDVYSFGVVLFEVLCARPALDPALPREQVNLAEWAKQQNAKGSILKIIDPHIGGTISKDSLMKYVEAAEKCLAEYGVDRPSMGDVLWNLEYALQLHGAASSTSTNTNANADNDEVIINNGDDDAKNKSKETVKDEMIVDISDDSGVVVGSPMFLGNFQGR</sequence>
<name>A0ABD3S4Q8_9LAMI</name>
<feature type="binding site" evidence="12">
    <location>
        <position position="524"/>
    </location>
    <ligand>
        <name>ATP</name>
        <dbReference type="ChEBI" id="CHEBI:30616"/>
    </ligand>
</feature>
<proteinExistence type="predicted"/>
<keyword evidence="16" id="KW-1185">Reference proteome</keyword>